<organism evidence="4 5">
    <name type="scientific">Paramecium pentaurelia</name>
    <dbReference type="NCBI Taxonomy" id="43138"/>
    <lineage>
        <taxon>Eukaryota</taxon>
        <taxon>Sar</taxon>
        <taxon>Alveolata</taxon>
        <taxon>Ciliophora</taxon>
        <taxon>Intramacronucleata</taxon>
        <taxon>Oligohymenophorea</taxon>
        <taxon>Peniculida</taxon>
        <taxon>Parameciidae</taxon>
        <taxon>Paramecium</taxon>
    </lineage>
</organism>
<evidence type="ECO:0000313" key="4">
    <source>
        <dbReference type="EMBL" id="CAD8147282.1"/>
    </source>
</evidence>
<dbReference type="PANTHER" id="PTHR45843:SF1">
    <property type="entry name" value="PEPTIDYL-PROLYL CIS-TRANS ISOMERASE-LIKE 4"/>
    <property type="match status" value="1"/>
</dbReference>
<dbReference type="Pfam" id="PF00160">
    <property type="entry name" value="Pro_isomerase"/>
    <property type="match status" value="1"/>
</dbReference>
<evidence type="ECO:0000256" key="2">
    <source>
        <dbReference type="ARBA" id="ARBA00023242"/>
    </source>
</evidence>
<evidence type="ECO:0000259" key="3">
    <source>
        <dbReference type="PROSITE" id="PS50072"/>
    </source>
</evidence>
<keyword evidence="5" id="KW-1185">Reference proteome</keyword>
<protein>
    <recommendedName>
        <fullName evidence="3">PPIase cyclophilin-type domain-containing protein</fullName>
    </recommendedName>
</protein>
<comment type="subcellular location">
    <subcellularLocation>
        <location evidence="1">Nucleus</location>
    </subcellularLocation>
</comment>
<gene>
    <name evidence="4" type="ORF">PPENT_87.1.T0160300</name>
</gene>
<proteinExistence type="predicted"/>
<dbReference type="GO" id="GO:0003755">
    <property type="term" value="F:peptidyl-prolyl cis-trans isomerase activity"/>
    <property type="evidence" value="ECO:0007669"/>
    <property type="project" value="InterPro"/>
</dbReference>
<sequence>MEFFFYYVLKRLLRFYKNYKTTNKNIQLTNISRIRSIDYQEYIKISILQQNQYGVVSISNSILPKNKSDFYIISIWNATQRDGKHRLFGQVQEGFEILQQINRIHIDDVGKPFFNIRIKDTYSIDEAFEDSPKIIKISIFQYRKSQLKKRRIFIFQTKQNKVATTQKIQEIYLFHNDIYHIVNLQLSLLKKAKKMN</sequence>
<dbReference type="GO" id="GO:0005634">
    <property type="term" value="C:nucleus"/>
    <property type="evidence" value="ECO:0007669"/>
    <property type="project" value="UniProtKB-SubCell"/>
</dbReference>
<dbReference type="OrthoDB" id="2083at2759"/>
<keyword evidence="2" id="KW-0539">Nucleus</keyword>
<dbReference type="AlphaFoldDB" id="A0A8S1T9J5"/>
<dbReference type="InterPro" id="IPR002130">
    <property type="entry name" value="Cyclophilin-type_PPIase_dom"/>
</dbReference>
<dbReference type="EMBL" id="CAJJDO010000016">
    <property type="protein sequence ID" value="CAD8147282.1"/>
    <property type="molecule type" value="Genomic_DNA"/>
</dbReference>
<name>A0A8S1T9J5_9CILI</name>
<evidence type="ECO:0000313" key="5">
    <source>
        <dbReference type="Proteomes" id="UP000689195"/>
    </source>
</evidence>
<accession>A0A8S1T9J5</accession>
<dbReference type="PROSITE" id="PS50072">
    <property type="entry name" value="CSA_PPIASE_2"/>
    <property type="match status" value="1"/>
</dbReference>
<comment type="caution">
    <text evidence="4">The sequence shown here is derived from an EMBL/GenBank/DDBJ whole genome shotgun (WGS) entry which is preliminary data.</text>
</comment>
<dbReference type="InterPro" id="IPR035542">
    <property type="entry name" value="CRIP"/>
</dbReference>
<dbReference type="PANTHER" id="PTHR45843">
    <property type="entry name" value="PEPTIDYL-PROLYL CIS-TRANS ISOMERASE-LIKE 4"/>
    <property type="match status" value="1"/>
</dbReference>
<reference evidence="4" key="1">
    <citation type="submission" date="2021-01" db="EMBL/GenBank/DDBJ databases">
        <authorList>
            <consortium name="Genoscope - CEA"/>
            <person name="William W."/>
        </authorList>
    </citation>
    <scope>NUCLEOTIDE SEQUENCE</scope>
</reference>
<dbReference type="Proteomes" id="UP000689195">
    <property type="component" value="Unassembled WGS sequence"/>
</dbReference>
<evidence type="ECO:0000256" key="1">
    <source>
        <dbReference type="ARBA" id="ARBA00004123"/>
    </source>
</evidence>
<feature type="domain" description="PPIase cyclophilin-type" evidence="3">
    <location>
        <begin position="40"/>
        <end position="123"/>
    </location>
</feature>